<dbReference type="PANTHER" id="PTHR39339:SF1">
    <property type="entry name" value="CHAD DOMAIN-CONTAINING PROTEIN"/>
    <property type="match status" value="1"/>
</dbReference>
<feature type="domain" description="CHAD" evidence="1">
    <location>
        <begin position="29"/>
        <end position="211"/>
    </location>
</feature>
<protein>
    <submittedName>
        <fullName evidence="2">CHAD domain-containing protein</fullName>
    </submittedName>
</protein>
<keyword evidence="3" id="KW-1185">Reference proteome</keyword>
<dbReference type="PANTHER" id="PTHR39339">
    <property type="entry name" value="SLR1444 PROTEIN"/>
    <property type="match status" value="1"/>
</dbReference>
<name>A0AAE7BEU9_9BACT</name>
<sequence>MKQLSILNNYLLLTIKNSIKLLKKLDKKEQNIEDLHNFRLNIRKIRSLLNLFFKDKKSINLKLKKIFLKTNSLREFDIFIKTLSKDKYPNLHKKIILERKKYLKKYWNKKSTKKYLKKLKRIKNKISKIKYSYSNQELIKITHNHFEESIDLAKKIDAKYSNKKLHKIRIHFKKSRYSLEFLENCHISNEKNKIKICKKVQNNFGEIQDIRNQIGYLKKSKIKKCSKKECKKLLKNKKDELNKLKSNIYE</sequence>
<accession>A0AAE7BEU9</accession>
<dbReference type="Gene3D" id="1.40.20.10">
    <property type="entry name" value="CHAD domain"/>
    <property type="match status" value="1"/>
</dbReference>
<dbReference type="Proteomes" id="UP000503313">
    <property type="component" value="Chromosome"/>
</dbReference>
<organism evidence="2 3">
    <name type="scientific">Arcobacter defluvii</name>
    <dbReference type="NCBI Taxonomy" id="873191"/>
    <lineage>
        <taxon>Bacteria</taxon>
        <taxon>Pseudomonadati</taxon>
        <taxon>Campylobacterota</taxon>
        <taxon>Epsilonproteobacteria</taxon>
        <taxon>Campylobacterales</taxon>
        <taxon>Arcobacteraceae</taxon>
        <taxon>Arcobacter</taxon>
    </lineage>
</organism>
<evidence type="ECO:0000313" key="2">
    <source>
        <dbReference type="EMBL" id="QKF76427.1"/>
    </source>
</evidence>
<evidence type="ECO:0000259" key="1">
    <source>
        <dbReference type="Pfam" id="PF05235"/>
    </source>
</evidence>
<dbReference type="InterPro" id="IPR007899">
    <property type="entry name" value="CHAD_dom"/>
</dbReference>
<proteinExistence type="predicted"/>
<dbReference type="RefSeq" id="WP_129010333.1">
    <property type="nucleotide sequence ID" value="NZ_CP053835.1"/>
</dbReference>
<dbReference type="KEGG" id="adz:ADFLV_0367"/>
<dbReference type="AlphaFoldDB" id="A0AAE7BEU9"/>
<gene>
    <name evidence="2" type="ORF">ADFLV_0367</name>
</gene>
<dbReference type="EMBL" id="CP053835">
    <property type="protein sequence ID" value="QKF76427.1"/>
    <property type="molecule type" value="Genomic_DNA"/>
</dbReference>
<evidence type="ECO:0000313" key="3">
    <source>
        <dbReference type="Proteomes" id="UP000503313"/>
    </source>
</evidence>
<reference evidence="2 3" key="1">
    <citation type="submission" date="2020-05" db="EMBL/GenBank/DDBJ databases">
        <title>Complete genome sequencing of Campylobacter and Arcobacter type strains.</title>
        <authorList>
            <person name="Miller W.G."/>
            <person name="Yee E."/>
        </authorList>
    </citation>
    <scope>NUCLEOTIDE SEQUENCE [LARGE SCALE GENOMIC DNA]</scope>
    <source>
        <strain evidence="2 3">LMG 25694</strain>
    </source>
</reference>
<dbReference type="Pfam" id="PF05235">
    <property type="entry name" value="CHAD"/>
    <property type="match status" value="1"/>
</dbReference>
<dbReference type="InterPro" id="IPR038186">
    <property type="entry name" value="CHAD_dom_sf"/>
</dbReference>